<organism evidence="1">
    <name type="scientific">marine sediment metagenome</name>
    <dbReference type="NCBI Taxonomy" id="412755"/>
    <lineage>
        <taxon>unclassified sequences</taxon>
        <taxon>metagenomes</taxon>
        <taxon>ecological metagenomes</taxon>
    </lineage>
</organism>
<protein>
    <submittedName>
        <fullName evidence="1">Uncharacterized protein</fullName>
    </submittedName>
</protein>
<reference evidence="1" key="1">
    <citation type="journal article" date="2014" name="Front. Microbiol.">
        <title>High frequency of phylogenetically diverse reductive dehalogenase-homologous genes in deep subseafloor sedimentary metagenomes.</title>
        <authorList>
            <person name="Kawai M."/>
            <person name="Futagami T."/>
            <person name="Toyoda A."/>
            <person name="Takaki Y."/>
            <person name="Nishi S."/>
            <person name="Hori S."/>
            <person name="Arai W."/>
            <person name="Tsubouchi T."/>
            <person name="Morono Y."/>
            <person name="Uchiyama I."/>
            <person name="Ito T."/>
            <person name="Fujiyama A."/>
            <person name="Inagaki F."/>
            <person name="Takami H."/>
        </authorList>
    </citation>
    <scope>NUCLEOTIDE SEQUENCE</scope>
    <source>
        <strain evidence="1">Expedition CK06-06</strain>
    </source>
</reference>
<evidence type="ECO:0000313" key="1">
    <source>
        <dbReference type="EMBL" id="GAH56894.1"/>
    </source>
</evidence>
<feature type="non-terminal residue" evidence="1">
    <location>
        <position position="287"/>
    </location>
</feature>
<proteinExistence type="predicted"/>
<name>X1HSS1_9ZZZZ</name>
<accession>X1HSS1</accession>
<feature type="non-terminal residue" evidence="1">
    <location>
        <position position="1"/>
    </location>
</feature>
<comment type="caution">
    <text evidence="1">The sequence shown here is derived from an EMBL/GenBank/DDBJ whole genome shotgun (WGS) entry which is preliminary data.</text>
</comment>
<dbReference type="AlphaFoldDB" id="X1HSS1"/>
<dbReference type="EMBL" id="BARU01019790">
    <property type="protein sequence ID" value="GAH56894.1"/>
    <property type="molecule type" value="Genomic_DNA"/>
</dbReference>
<sequence length="287" mass="34659">KFYRSESKIIDDQELEDEISERGVEALAWYISFHQSNKWGIYFRVRGLSYLSNIFKYKSNFNDINRRIKVAYDLLYYHEFFHFLTDMVSSNMEMVYRDVLYNYYLEFLEYLEGSKRDAYNNIYIEEPLANAYVLKRMPKKYHYRIKNFFNIQPKPYSQFYCFLSEDTFVRGKRKLGAIVRYAAAPQKIINAPIIKSEKEALKNRESLVQSYLEVIIKDFPKIKEPFWEFLYNVDPEKLYLPYIPIYFVSEEHPNGKLRFKTPIIHNARICVYIDDHPPPHIHVYIPV</sequence>
<gene>
    <name evidence="1" type="ORF">S03H2_32567</name>
</gene>